<dbReference type="Proteomes" id="UP000250163">
    <property type="component" value="Chromosome MORIYA"/>
</dbReference>
<organism evidence="1 2">
    <name type="scientific">Moritella yayanosii</name>
    <dbReference type="NCBI Taxonomy" id="69539"/>
    <lineage>
        <taxon>Bacteria</taxon>
        <taxon>Pseudomonadati</taxon>
        <taxon>Pseudomonadota</taxon>
        <taxon>Gammaproteobacteria</taxon>
        <taxon>Alteromonadales</taxon>
        <taxon>Moritellaceae</taxon>
        <taxon>Moritella</taxon>
    </lineage>
</organism>
<evidence type="ECO:0008006" key="3">
    <source>
        <dbReference type="Google" id="ProtNLM"/>
    </source>
</evidence>
<protein>
    <recommendedName>
        <fullName evidence="3">Orphan protein</fullName>
    </recommendedName>
</protein>
<proteinExistence type="predicted"/>
<accession>A0A330LPJ9</accession>
<dbReference type="OrthoDB" id="6190762at2"/>
<dbReference type="KEGG" id="mya:MORIYA_2332"/>
<keyword evidence="2" id="KW-1185">Reference proteome</keyword>
<reference evidence="2" key="1">
    <citation type="submission" date="2018-05" db="EMBL/GenBank/DDBJ databases">
        <authorList>
            <person name="Cea G.-C."/>
            <person name="William W."/>
        </authorList>
    </citation>
    <scope>NUCLEOTIDE SEQUENCE [LARGE SCALE GENOMIC DNA]</scope>
    <source>
        <strain evidence="2">DB21MT 5</strain>
    </source>
</reference>
<dbReference type="EMBL" id="LS483250">
    <property type="protein sequence ID" value="SQD78810.1"/>
    <property type="molecule type" value="Genomic_DNA"/>
</dbReference>
<dbReference type="AlphaFoldDB" id="A0A330LPJ9"/>
<evidence type="ECO:0000313" key="1">
    <source>
        <dbReference type="EMBL" id="SQD78810.1"/>
    </source>
</evidence>
<name>A0A330LPJ9_9GAMM</name>
<sequence>MIKFITSPQDMRLSDVETAQYDQIVDYVTEISLNLMAVKVTNRPEDFLGWCNELYNYVRYGINMDLLDAKHEKPLQKLLQLLEKSITCRQVKTSRITPWPFLKNFFLEQADRQALAERLRLLNYISSIRISMLADMSDLERLAFAGKHLSAHEPAKFDFDVELFGSTRGAKALHELLQHTPSLLDDALSAIPLEGEVSEADYKKFVTRYTAAFATLDKAKAGLFAATRLLAMRRPDVFMVLTASKVDALCQGLGLVKLKPTDFSRYWVDIIEALHRQPWFKSAQPEDVTELELWNNRVVLFDLFFFVDKDFAEKSNYLKLKNIPVVVRNLTGGRTRTTGVVRKKRTKESAIEVVDRLLAEPDLPAYLQSKRASMIAEVEKGKSATEVVQLLRAIFG</sequence>
<evidence type="ECO:0000313" key="2">
    <source>
        <dbReference type="Proteomes" id="UP000250163"/>
    </source>
</evidence>
<gene>
    <name evidence="1" type="ORF">MORIYA_2332</name>
</gene>
<dbReference type="RefSeq" id="WP_112715117.1">
    <property type="nucleotide sequence ID" value="NZ_LS483250.1"/>
</dbReference>